<dbReference type="PROSITE" id="PS00178">
    <property type="entry name" value="AA_TRNA_LIGASE_I"/>
    <property type="match status" value="1"/>
</dbReference>
<evidence type="ECO:0000259" key="9">
    <source>
        <dbReference type="Pfam" id="PF19269"/>
    </source>
</evidence>
<evidence type="ECO:0000256" key="4">
    <source>
        <dbReference type="ARBA" id="ARBA00022840"/>
    </source>
</evidence>
<dbReference type="HAMAP" id="MF_00022">
    <property type="entry name" value="Glu_tRNA_synth_type1"/>
    <property type="match status" value="1"/>
</dbReference>
<sequence>MVRVRFAPSPTGIPHIGNTRTALFNYLFARHHQGKFILRIEDTDRARLVPGSLEKILEILKIVGIQWDEGPYIQSTGHGYDGYCRQLSTSKVESLKKPFVIRLKVPQTGTTGWEDLIQKKIVFKNQLLDDQVLLKSDGFPTYHLAVVVDDYLMKISHILRGSEWISSTPKHILLYRAFGWPVPQIGHFSVILGPDKAKLSKRHGAKSVLDYCQEGYLPQALTIFMAYLGWSYQDNSKILSLDELIKLFDIKALNQTNAIFDIKKLDYFNAKLIRQLAVDKLLQLIKPFLKFKLPEKKLIKIIPLIQERLVKLGDFNDLIEYFALRPKPDTKALLRESKMSVIETKKYLQQVSQAVDSSSDWSTAILEEKLHDLQTKLGLKPRPAFMTIRLAVTGRSATPPLFDVLNILGKNEVVKRLTYVQKTLE</sequence>
<evidence type="ECO:0000256" key="6">
    <source>
        <dbReference type="ARBA" id="ARBA00023146"/>
    </source>
</evidence>
<evidence type="ECO:0000256" key="3">
    <source>
        <dbReference type="ARBA" id="ARBA00022741"/>
    </source>
</evidence>
<evidence type="ECO:0000259" key="8">
    <source>
        <dbReference type="Pfam" id="PF00749"/>
    </source>
</evidence>
<dbReference type="InterPro" id="IPR004527">
    <property type="entry name" value="Glu-tRNA-ligase_bac/mito"/>
</dbReference>
<dbReference type="InterPro" id="IPR000924">
    <property type="entry name" value="Glu/Gln-tRNA-synth"/>
</dbReference>
<evidence type="ECO:0000256" key="7">
    <source>
        <dbReference type="HAMAP-Rule" id="MF_00022"/>
    </source>
</evidence>
<dbReference type="GO" id="GO:0006424">
    <property type="term" value="P:glutamyl-tRNA aminoacylation"/>
    <property type="evidence" value="ECO:0007669"/>
    <property type="project" value="UniProtKB-UniRule"/>
</dbReference>
<feature type="domain" description="Aminoacyl-tRNA synthetase class I anticodon-binding" evidence="9">
    <location>
        <begin position="281"/>
        <end position="419"/>
    </location>
</feature>
<evidence type="ECO:0000256" key="5">
    <source>
        <dbReference type="ARBA" id="ARBA00022917"/>
    </source>
</evidence>
<dbReference type="GO" id="GO:0004818">
    <property type="term" value="F:glutamate-tRNA ligase activity"/>
    <property type="evidence" value="ECO:0007669"/>
    <property type="project" value="UniProtKB-UniRule"/>
</dbReference>
<dbReference type="InterPro" id="IPR020058">
    <property type="entry name" value="Glu/Gln-tRNA-synth_Ib_cat-dom"/>
</dbReference>
<dbReference type="Gene3D" id="1.10.10.350">
    <property type="match status" value="1"/>
</dbReference>
<dbReference type="Pfam" id="PF19269">
    <property type="entry name" value="Anticodon_2"/>
    <property type="match status" value="1"/>
</dbReference>
<dbReference type="PANTHER" id="PTHR43311:SF2">
    <property type="entry name" value="GLUTAMATE--TRNA LIGASE, MITOCHONDRIAL-RELATED"/>
    <property type="match status" value="1"/>
</dbReference>
<proteinExistence type="inferred from homology"/>
<evidence type="ECO:0000313" key="11">
    <source>
        <dbReference type="Proteomes" id="UP000034213"/>
    </source>
</evidence>
<dbReference type="InterPro" id="IPR001412">
    <property type="entry name" value="aa-tRNA-synth_I_CS"/>
</dbReference>
<evidence type="ECO:0000313" key="10">
    <source>
        <dbReference type="EMBL" id="KKS78917.1"/>
    </source>
</evidence>
<comment type="subcellular location">
    <subcellularLocation>
        <location evidence="7">Cytoplasm</location>
    </subcellularLocation>
</comment>
<dbReference type="AlphaFoldDB" id="A0A0G1C012"/>
<dbReference type="EMBL" id="LCEW01000047">
    <property type="protein sequence ID" value="KKS78917.1"/>
    <property type="molecule type" value="Genomic_DNA"/>
</dbReference>
<dbReference type="InterPro" id="IPR014729">
    <property type="entry name" value="Rossmann-like_a/b/a_fold"/>
</dbReference>
<keyword evidence="5 7" id="KW-0648">Protein biosynthesis</keyword>
<keyword evidence="6 7" id="KW-0030">Aminoacyl-tRNA synthetase</keyword>
<keyword evidence="4 7" id="KW-0067">ATP-binding</keyword>
<dbReference type="Proteomes" id="UP000034213">
    <property type="component" value="Unassembled WGS sequence"/>
</dbReference>
<dbReference type="PRINTS" id="PR00987">
    <property type="entry name" value="TRNASYNTHGLU"/>
</dbReference>
<comment type="caution">
    <text evidence="10">The sequence shown here is derived from an EMBL/GenBank/DDBJ whole genome shotgun (WGS) entry which is preliminary data.</text>
</comment>
<dbReference type="EC" id="6.1.1.17" evidence="7"/>
<evidence type="ECO:0000256" key="2">
    <source>
        <dbReference type="ARBA" id="ARBA00022598"/>
    </source>
</evidence>
<keyword evidence="3 7" id="KW-0547">Nucleotide-binding</keyword>
<dbReference type="PANTHER" id="PTHR43311">
    <property type="entry name" value="GLUTAMATE--TRNA LIGASE"/>
    <property type="match status" value="1"/>
</dbReference>
<keyword evidence="7" id="KW-0963">Cytoplasm</keyword>
<dbReference type="GO" id="GO:0000049">
    <property type="term" value="F:tRNA binding"/>
    <property type="evidence" value="ECO:0007669"/>
    <property type="project" value="InterPro"/>
</dbReference>
<feature type="short sequence motif" description="'KMSKS' region" evidence="7">
    <location>
        <begin position="198"/>
        <end position="202"/>
    </location>
</feature>
<dbReference type="InterPro" id="IPR045462">
    <property type="entry name" value="aa-tRNA-synth_I_cd-bd"/>
</dbReference>
<dbReference type="SUPFAM" id="SSF52374">
    <property type="entry name" value="Nucleotidylyl transferase"/>
    <property type="match status" value="1"/>
</dbReference>
<comment type="caution">
    <text evidence="7">Lacks conserved residue(s) required for the propagation of feature annotation.</text>
</comment>
<feature type="domain" description="Glutamyl/glutaminyl-tRNA synthetase class Ib catalytic" evidence="8">
    <location>
        <begin position="80"/>
        <end position="266"/>
    </location>
</feature>
<reference evidence="10 11" key="1">
    <citation type="journal article" date="2015" name="Nature">
        <title>rRNA introns, odd ribosomes, and small enigmatic genomes across a large radiation of phyla.</title>
        <authorList>
            <person name="Brown C.T."/>
            <person name="Hug L.A."/>
            <person name="Thomas B.C."/>
            <person name="Sharon I."/>
            <person name="Castelle C.J."/>
            <person name="Singh A."/>
            <person name="Wilkins M.J."/>
            <person name="Williams K.H."/>
            <person name="Banfield J.F."/>
        </authorList>
    </citation>
    <scope>NUCLEOTIDE SEQUENCE [LARGE SCALE GENOMIC DNA]</scope>
</reference>
<dbReference type="STRING" id="1618369.UV54_C0047G0005"/>
<comment type="catalytic activity">
    <reaction evidence="7">
        <text>tRNA(Glu) + L-glutamate + ATP = L-glutamyl-tRNA(Glu) + AMP + diphosphate</text>
        <dbReference type="Rhea" id="RHEA:23540"/>
        <dbReference type="Rhea" id="RHEA-COMP:9663"/>
        <dbReference type="Rhea" id="RHEA-COMP:9680"/>
        <dbReference type="ChEBI" id="CHEBI:29985"/>
        <dbReference type="ChEBI" id="CHEBI:30616"/>
        <dbReference type="ChEBI" id="CHEBI:33019"/>
        <dbReference type="ChEBI" id="CHEBI:78442"/>
        <dbReference type="ChEBI" id="CHEBI:78520"/>
        <dbReference type="ChEBI" id="CHEBI:456215"/>
        <dbReference type="EC" id="6.1.1.17"/>
    </reaction>
</comment>
<feature type="short sequence motif" description="'HIGH' region" evidence="7">
    <location>
        <begin position="8"/>
        <end position="18"/>
    </location>
</feature>
<dbReference type="Gene3D" id="3.40.50.620">
    <property type="entry name" value="HUPs"/>
    <property type="match status" value="2"/>
</dbReference>
<name>A0A0G1C012_9BACT</name>
<dbReference type="Pfam" id="PF00749">
    <property type="entry name" value="tRNA-synt_1c"/>
    <property type="match status" value="1"/>
</dbReference>
<accession>A0A0G1C012</accession>
<dbReference type="GO" id="GO:0008270">
    <property type="term" value="F:zinc ion binding"/>
    <property type="evidence" value="ECO:0007669"/>
    <property type="project" value="InterPro"/>
</dbReference>
<dbReference type="InterPro" id="IPR049940">
    <property type="entry name" value="GluQ/Sye"/>
</dbReference>
<gene>
    <name evidence="7" type="primary">gltX</name>
    <name evidence="10" type="ORF">UV54_C0047G0005</name>
</gene>
<dbReference type="CDD" id="cd00808">
    <property type="entry name" value="GluRS_core"/>
    <property type="match status" value="1"/>
</dbReference>
<evidence type="ECO:0000256" key="1">
    <source>
        <dbReference type="ARBA" id="ARBA00007894"/>
    </source>
</evidence>
<feature type="binding site" evidence="7">
    <location>
        <position position="201"/>
    </location>
    <ligand>
        <name>ATP</name>
        <dbReference type="ChEBI" id="CHEBI:30616"/>
    </ligand>
</feature>
<comment type="subunit">
    <text evidence="7">Monomer.</text>
</comment>
<dbReference type="GO" id="GO:0005829">
    <property type="term" value="C:cytosol"/>
    <property type="evidence" value="ECO:0007669"/>
    <property type="project" value="TreeGrafter"/>
</dbReference>
<dbReference type="InterPro" id="IPR033910">
    <property type="entry name" value="GluRS_core"/>
</dbReference>
<organism evidence="10 11">
    <name type="scientific">Candidatus Beckwithbacteria bacterium GW2011_GWA2_43_10</name>
    <dbReference type="NCBI Taxonomy" id="1618369"/>
    <lineage>
        <taxon>Bacteria</taxon>
        <taxon>Candidatus Beckwithiibacteriota</taxon>
    </lineage>
</organism>
<comment type="function">
    <text evidence="7">Catalyzes the attachment of glutamate to tRNA(Glu) in a two-step reaction: glutamate is first activated by ATP to form Glu-AMP and then transferred to the acceptor end of tRNA(Glu).</text>
</comment>
<dbReference type="SUPFAM" id="SSF48163">
    <property type="entry name" value="An anticodon-binding domain of class I aminoacyl-tRNA synthetases"/>
    <property type="match status" value="1"/>
</dbReference>
<dbReference type="PATRIC" id="fig|1618369.3.peg.618"/>
<comment type="similarity">
    <text evidence="1 7">Belongs to the class-I aminoacyl-tRNA synthetase family. Glutamate--tRNA ligase type 1 subfamily.</text>
</comment>
<keyword evidence="2 7" id="KW-0436">Ligase</keyword>
<dbReference type="GO" id="GO:0005524">
    <property type="term" value="F:ATP binding"/>
    <property type="evidence" value="ECO:0007669"/>
    <property type="project" value="UniProtKB-UniRule"/>
</dbReference>
<dbReference type="NCBIfam" id="TIGR00464">
    <property type="entry name" value="gltX_bact"/>
    <property type="match status" value="1"/>
</dbReference>
<protein>
    <recommendedName>
        <fullName evidence="7">Glutamate--tRNA ligase</fullName>
        <ecNumber evidence="7">6.1.1.17</ecNumber>
    </recommendedName>
    <alternativeName>
        <fullName evidence="7">Glutamyl-tRNA synthetase</fullName>
        <shortName evidence="7">GluRS</shortName>
    </alternativeName>
</protein>
<dbReference type="InterPro" id="IPR020751">
    <property type="entry name" value="aa-tRNA-synth_I_codon-bd_sub2"/>
</dbReference>
<dbReference type="InterPro" id="IPR008925">
    <property type="entry name" value="aa_tRNA-synth_I_cd-bd_sf"/>
</dbReference>